<keyword evidence="8" id="KW-1185">Reference proteome</keyword>
<dbReference type="InterPro" id="IPR023088">
    <property type="entry name" value="PDEase"/>
</dbReference>
<evidence type="ECO:0000256" key="3">
    <source>
        <dbReference type="PIRSR" id="PIRSR623088-1"/>
    </source>
</evidence>
<dbReference type="InterPro" id="IPR036971">
    <property type="entry name" value="PDEase_catalytic_dom_sf"/>
</dbReference>
<feature type="binding site" evidence="5">
    <location>
        <position position="331"/>
    </location>
    <ligand>
        <name>Zn(2+)</name>
        <dbReference type="ChEBI" id="CHEBI:29105"/>
        <label>1</label>
    </ligand>
</feature>
<comment type="caution">
    <text evidence="7">The sequence shown here is derived from an EMBL/GenBank/DDBJ whole genome shotgun (WGS) entry which is preliminary data.</text>
</comment>
<dbReference type="SMART" id="SM00471">
    <property type="entry name" value="HDc"/>
    <property type="match status" value="1"/>
</dbReference>
<dbReference type="SUPFAM" id="SSF109604">
    <property type="entry name" value="HD-domain/PDEase-like"/>
    <property type="match status" value="1"/>
</dbReference>
<feature type="active site" description="Proton donor" evidence="3">
    <location>
        <position position="327"/>
    </location>
</feature>
<feature type="binding site" evidence="5">
    <location>
        <position position="389"/>
    </location>
    <ligand>
        <name>Zn(2+)</name>
        <dbReference type="ChEBI" id="CHEBI:29105"/>
        <label>2</label>
    </ligand>
</feature>
<evidence type="ECO:0000313" key="7">
    <source>
        <dbReference type="EMBL" id="KAF7726650.1"/>
    </source>
</evidence>
<protein>
    <submittedName>
        <fullName evidence="7">3',5'-cyclic-nucleotide phosphodiesterase</fullName>
    </submittedName>
</protein>
<dbReference type="AlphaFoldDB" id="A0A8H7EPR0"/>
<dbReference type="SUPFAM" id="SSF52172">
    <property type="entry name" value="CheY-like"/>
    <property type="match status" value="1"/>
</dbReference>
<evidence type="ECO:0000256" key="4">
    <source>
        <dbReference type="PIRSR" id="PIRSR623088-2"/>
    </source>
</evidence>
<dbReference type="InterPro" id="IPR003607">
    <property type="entry name" value="HD/PDEase_dom"/>
</dbReference>
<dbReference type="CDD" id="cd00077">
    <property type="entry name" value="HDc"/>
    <property type="match status" value="1"/>
</dbReference>
<dbReference type="GO" id="GO:0004114">
    <property type="term" value="F:3',5'-cyclic-nucleotide phosphodiesterase activity"/>
    <property type="evidence" value="ECO:0007669"/>
    <property type="project" value="InterPro"/>
</dbReference>
<evidence type="ECO:0000259" key="6">
    <source>
        <dbReference type="PROSITE" id="PS51845"/>
    </source>
</evidence>
<feature type="binding site" evidence="5">
    <location>
        <position position="389"/>
    </location>
    <ligand>
        <name>Zn(2+)</name>
        <dbReference type="ChEBI" id="CHEBI:29105"/>
        <label>1</label>
    </ligand>
</feature>
<dbReference type="EMBL" id="JABAYA010000074">
    <property type="protein sequence ID" value="KAF7726650.1"/>
    <property type="molecule type" value="Genomic_DNA"/>
</dbReference>
<gene>
    <name evidence="7" type="primary">PDE2_3</name>
    <name evidence="7" type="ORF">EC973_008523</name>
</gene>
<feature type="binding site" evidence="5">
    <location>
        <position position="505"/>
    </location>
    <ligand>
        <name>Zn(2+)</name>
        <dbReference type="ChEBI" id="CHEBI:29105"/>
        <label>1</label>
    </ligand>
</feature>
<keyword evidence="2" id="KW-0378">Hydrolase</keyword>
<feature type="domain" description="PDEase" evidence="6">
    <location>
        <begin position="252"/>
        <end position="599"/>
    </location>
</feature>
<feature type="binding site" evidence="4">
    <location>
        <position position="389"/>
    </location>
    <ligand>
        <name>AMP</name>
        <dbReference type="ChEBI" id="CHEBI:456215"/>
    </ligand>
</feature>
<dbReference type="OrthoDB" id="546632at2759"/>
<feature type="binding site" evidence="4">
    <location>
        <position position="505"/>
    </location>
    <ligand>
        <name>AMP</name>
        <dbReference type="ChEBI" id="CHEBI:456215"/>
    </ligand>
</feature>
<evidence type="ECO:0000256" key="2">
    <source>
        <dbReference type="ARBA" id="ARBA00022801"/>
    </source>
</evidence>
<feature type="binding site" evidence="5">
    <location>
        <position position="388"/>
    </location>
    <ligand>
        <name>Zn(2+)</name>
        <dbReference type="ChEBI" id="CHEBI:29105"/>
        <label>1</label>
    </ligand>
</feature>
<accession>A0A8H7EPR0</accession>
<dbReference type="Proteomes" id="UP000605846">
    <property type="component" value="Unassembled WGS sequence"/>
</dbReference>
<dbReference type="Gene3D" id="3.40.50.2300">
    <property type="match status" value="1"/>
</dbReference>
<name>A0A8H7EPR0_9FUNG</name>
<dbReference type="GO" id="GO:0046872">
    <property type="term" value="F:metal ion binding"/>
    <property type="evidence" value="ECO:0007669"/>
    <property type="project" value="UniProtKB-KW"/>
</dbReference>
<keyword evidence="1 5" id="KW-0479">Metal-binding</keyword>
<feature type="binding site" evidence="4">
    <location>
        <position position="556"/>
    </location>
    <ligand>
        <name>AMP</name>
        <dbReference type="ChEBI" id="CHEBI:456215"/>
    </ligand>
</feature>
<dbReference type="InterPro" id="IPR002073">
    <property type="entry name" value="PDEase_catalytic_dom"/>
</dbReference>
<dbReference type="Pfam" id="PF00233">
    <property type="entry name" value="PDEase_I"/>
    <property type="match status" value="1"/>
</dbReference>
<dbReference type="PROSITE" id="PS51845">
    <property type="entry name" value="PDEASE_I_2"/>
    <property type="match status" value="1"/>
</dbReference>
<dbReference type="InterPro" id="IPR011006">
    <property type="entry name" value="CheY-like_superfamily"/>
</dbReference>
<dbReference type="GO" id="GO:0007165">
    <property type="term" value="P:signal transduction"/>
    <property type="evidence" value="ECO:0007669"/>
    <property type="project" value="InterPro"/>
</dbReference>
<sequence length="701" mass="78974">MDSNHCTAVVLYDSKPQPFRIDGNEESQNDGLPPYMSIFQSVFGQVLPLSDTDEALHRIRQLHLASSPTIFLIDLDTLNHEITLSEDEDIHSLESNNTKPTFATPVPDRRISWIKKMKDELVDDIPIVVCSEIDEPSFMLDCVYAGAVDYLLKPLRLDVIKTLFLKLHRIRPESRPNESIHGTSSPSLTLSCADNAITSPIATSPLTPTGPNSSSNLCDGLQHRIKEIFAKDTQFAKVIMDIYAPLPPHHGYIRLSEEHAASLRKRISSWDFCPFEFTHDELIHCVYLIFEQTLDLPELSHLSITEAQLYDFIIDLSNAYHDGNPYHNFAHAVDVLQCSYFFLCRLGLIPFADGSMNRRLPNSSNLTRAQDLLRPKDMFALLIAAIGHDAAHPGVNNLFLVNSATPLAVLYNDRSVLESFHSMALFQLIKKHGFDQFAGGPGSSDYHEFRKVIVNSVLATDMSLHADYVAKIKDQALRLRNCSMDELNCEEERLLLCSAIIKCADISNVTRPFSHGAKWAEHLVEEFACQGDLERELGMPVMPMNDREKIVLEDMQIGFIRFVAMNLFETVRDVMQEVSFTVDYIQQNLKRWENKKNASHDSGVSSLGDLDQDIVESHKDVLHAVEEEGETLGRHHSFDTVRSDSLFNNLPSMPAVAMTSYGENTVRGSRSYARQEAQQHPSDWPQHCDGAAPVYCQCSIQ</sequence>
<dbReference type="Gene3D" id="1.10.1300.10">
    <property type="entry name" value="3'5'-cyclic nucleotide phosphodiesterase, catalytic domain"/>
    <property type="match status" value="1"/>
</dbReference>
<dbReference type="PANTHER" id="PTHR11347">
    <property type="entry name" value="CYCLIC NUCLEOTIDE PHOSPHODIESTERASE"/>
    <property type="match status" value="1"/>
</dbReference>
<feature type="binding site" evidence="4">
    <location>
        <begin position="327"/>
        <end position="331"/>
    </location>
    <ligand>
        <name>AMP</name>
        <dbReference type="ChEBI" id="CHEBI:456215"/>
    </ligand>
</feature>
<organism evidence="7 8">
    <name type="scientific">Apophysomyces ossiformis</name>
    <dbReference type="NCBI Taxonomy" id="679940"/>
    <lineage>
        <taxon>Eukaryota</taxon>
        <taxon>Fungi</taxon>
        <taxon>Fungi incertae sedis</taxon>
        <taxon>Mucoromycota</taxon>
        <taxon>Mucoromycotina</taxon>
        <taxon>Mucoromycetes</taxon>
        <taxon>Mucorales</taxon>
        <taxon>Mucorineae</taxon>
        <taxon>Mucoraceae</taxon>
        <taxon>Apophysomyces</taxon>
    </lineage>
</organism>
<reference evidence="7" key="1">
    <citation type="submission" date="2020-01" db="EMBL/GenBank/DDBJ databases">
        <title>Genome Sequencing of Three Apophysomyces-Like Fungal Strains Confirms a Novel Fungal Genus in the Mucoromycota with divergent Burkholderia-like Endosymbiotic Bacteria.</title>
        <authorList>
            <person name="Stajich J.E."/>
            <person name="Macias A.M."/>
            <person name="Carter-House D."/>
            <person name="Lovett B."/>
            <person name="Kasson L.R."/>
            <person name="Berry K."/>
            <person name="Grigoriev I."/>
            <person name="Chang Y."/>
            <person name="Spatafora J."/>
            <person name="Kasson M.T."/>
        </authorList>
    </citation>
    <scope>NUCLEOTIDE SEQUENCE</scope>
    <source>
        <strain evidence="7">NRRL A-21654</strain>
    </source>
</reference>
<dbReference type="PRINTS" id="PR00387">
    <property type="entry name" value="PDIESTERASE1"/>
</dbReference>
<evidence type="ECO:0000256" key="1">
    <source>
        <dbReference type="ARBA" id="ARBA00022723"/>
    </source>
</evidence>
<evidence type="ECO:0000256" key="5">
    <source>
        <dbReference type="PIRSR" id="PIRSR623088-3"/>
    </source>
</evidence>
<proteinExistence type="predicted"/>
<evidence type="ECO:0000313" key="8">
    <source>
        <dbReference type="Proteomes" id="UP000605846"/>
    </source>
</evidence>